<dbReference type="InterPro" id="IPR012789">
    <property type="entry name" value="Protocat_PcaB-like"/>
</dbReference>
<reference evidence="4 5" key="1">
    <citation type="submission" date="2020-03" db="EMBL/GenBank/DDBJ databases">
        <title>Whole genome shotgun sequence of Phytohabitans rumicis NBRC 108638.</title>
        <authorList>
            <person name="Komaki H."/>
            <person name="Tamura T."/>
        </authorList>
    </citation>
    <scope>NUCLEOTIDE SEQUENCE [LARGE SCALE GENOMIC DNA]</scope>
    <source>
        <strain evidence="4 5">NBRC 108638</strain>
    </source>
</reference>
<dbReference type="Pfam" id="PF00206">
    <property type="entry name" value="Lyase_1"/>
    <property type="match status" value="1"/>
</dbReference>
<evidence type="ECO:0000256" key="2">
    <source>
        <dbReference type="ARBA" id="ARBA00034772"/>
    </source>
</evidence>
<keyword evidence="1" id="KW-0456">Lyase</keyword>
<dbReference type="Gene3D" id="1.20.200.10">
    <property type="entry name" value="Fumarase/aspartase (Central domain)"/>
    <property type="match status" value="1"/>
</dbReference>
<dbReference type="GO" id="GO:0016829">
    <property type="term" value="F:lyase activity"/>
    <property type="evidence" value="ECO:0007669"/>
    <property type="project" value="UniProtKB-KW"/>
</dbReference>
<evidence type="ECO:0000259" key="3">
    <source>
        <dbReference type="SMART" id="SM00998"/>
    </source>
</evidence>
<accession>A0A6V8L4J9</accession>
<dbReference type="InterPro" id="IPR024083">
    <property type="entry name" value="Fumarase/histidase_N"/>
</dbReference>
<dbReference type="InterPro" id="IPR000362">
    <property type="entry name" value="Fumarate_lyase_fam"/>
</dbReference>
<dbReference type="GO" id="GO:0019619">
    <property type="term" value="P:3,4-dihydroxybenzoate catabolic process"/>
    <property type="evidence" value="ECO:0007669"/>
    <property type="project" value="InterPro"/>
</dbReference>
<dbReference type="EMBL" id="BLPG01000001">
    <property type="protein sequence ID" value="GFJ88997.1"/>
    <property type="molecule type" value="Genomic_DNA"/>
</dbReference>
<evidence type="ECO:0000313" key="4">
    <source>
        <dbReference type="EMBL" id="GFJ88997.1"/>
    </source>
</evidence>
<evidence type="ECO:0000256" key="1">
    <source>
        <dbReference type="ARBA" id="ARBA00023239"/>
    </source>
</evidence>
<dbReference type="NCBIfam" id="TIGR02426">
    <property type="entry name" value="protocat_pcaB"/>
    <property type="match status" value="1"/>
</dbReference>
<sequence>MARRDPPEAFPDHPGLFDGVLAAGPVRAAVGDGSWLRAMLDAEVALARASGAPPAVVEEIDSGCRTFAGSALSAGAAGAGNPVIPLVRELRAAVSPAAARYVHRGATSQDILDTAAMLVAREALGLILIDLSAAADAAADLAEAHRDTPLAARTLLQQALPTTFGLVAAGWLTALDEAAGRLAEVRDDRLAVQLGGAAGTLSALDLSTVERFAAELGLAEPVLPWHTDRTRIADLAGALGTAAGAVAKVARDVVLYAQTEVGELAEGKPGGSSTLPHKQNPVAAISAAACAAQAPGLVATLLATMAHEHQRAAGAWHAEWQPLTALLRSTGSAVHWLATCLPALRVDARRMRANLDATGGALLAERISGALAPKVGATEAHDLVRAAVASGRPLSEAFAAHFQPAELADLLDPASYLGHAGELTDRAVRRHRERKP</sequence>
<dbReference type="SMART" id="SM00998">
    <property type="entry name" value="ADSL_C"/>
    <property type="match status" value="1"/>
</dbReference>
<dbReference type="Gene3D" id="1.10.275.10">
    <property type="entry name" value="Fumarase/aspartase (N-terminal domain)"/>
    <property type="match status" value="1"/>
</dbReference>
<keyword evidence="5" id="KW-1185">Reference proteome</keyword>
<proteinExistence type="inferred from homology"/>
<feature type="domain" description="Adenylosuccinate lyase C-terminal" evidence="3">
    <location>
        <begin position="359"/>
        <end position="428"/>
    </location>
</feature>
<dbReference type="InterPro" id="IPR008948">
    <property type="entry name" value="L-Aspartase-like"/>
</dbReference>
<comment type="caution">
    <text evidence="4">The sequence shown here is derived from an EMBL/GenBank/DDBJ whole genome shotgun (WGS) entry which is preliminary data.</text>
</comment>
<dbReference type="AlphaFoldDB" id="A0A6V8L4J9"/>
<gene>
    <name evidence="4" type="ORF">Prum_026390</name>
</gene>
<protein>
    <submittedName>
        <fullName evidence="4">3-carboxy-cis,cis-muconate cycloisomerase</fullName>
    </submittedName>
</protein>
<organism evidence="4 5">
    <name type="scientific">Phytohabitans rumicis</name>
    <dbReference type="NCBI Taxonomy" id="1076125"/>
    <lineage>
        <taxon>Bacteria</taxon>
        <taxon>Bacillati</taxon>
        <taxon>Actinomycetota</taxon>
        <taxon>Actinomycetes</taxon>
        <taxon>Micromonosporales</taxon>
        <taxon>Micromonosporaceae</taxon>
    </lineage>
</organism>
<dbReference type="SUPFAM" id="SSF48557">
    <property type="entry name" value="L-aspartase-like"/>
    <property type="match status" value="1"/>
</dbReference>
<dbReference type="RefSeq" id="WP_218577217.1">
    <property type="nucleotide sequence ID" value="NZ_BAABJB010000014.1"/>
</dbReference>
<dbReference type="InterPro" id="IPR019468">
    <property type="entry name" value="AdenyloSucc_lyase_C"/>
</dbReference>
<dbReference type="PANTHER" id="PTHR43172">
    <property type="entry name" value="ADENYLOSUCCINATE LYASE"/>
    <property type="match status" value="1"/>
</dbReference>
<dbReference type="PANTHER" id="PTHR43172:SF2">
    <property type="entry name" value="ADENYLOSUCCINATE LYASE C-TERMINAL DOMAIN-CONTAINING PROTEIN"/>
    <property type="match status" value="1"/>
</dbReference>
<evidence type="ECO:0000313" key="5">
    <source>
        <dbReference type="Proteomes" id="UP000482960"/>
    </source>
</evidence>
<dbReference type="PRINTS" id="PR00149">
    <property type="entry name" value="FUMRATELYASE"/>
</dbReference>
<comment type="similarity">
    <text evidence="2">Belongs to the class-II fumarase/aspartase family.</text>
</comment>
<dbReference type="InterPro" id="IPR022761">
    <property type="entry name" value="Fumarate_lyase_N"/>
</dbReference>
<name>A0A6V8L4J9_9ACTN</name>
<reference evidence="4 5" key="2">
    <citation type="submission" date="2020-03" db="EMBL/GenBank/DDBJ databases">
        <authorList>
            <person name="Ichikawa N."/>
            <person name="Kimura A."/>
            <person name="Kitahashi Y."/>
            <person name="Uohara A."/>
        </authorList>
    </citation>
    <scope>NUCLEOTIDE SEQUENCE [LARGE SCALE GENOMIC DNA]</scope>
    <source>
        <strain evidence="4 5">NBRC 108638</strain>
    </source>
</reference>
<dbReference type="Gene3D" id="1.10.40.30">
    <property type="entry name" value="Fumarase/aspartase (C-terminal domain)"/>
    <property type="match status" value="1"/>
</dbReference>
<dbReference type="GO" id="GO:0016853">
    <property type="term" value="F:isomerase activity"/>
    <property type="evidence" value="ECO:0007669"/>
    <property type="project" value="UniProtKB-KW"/>
</dbReference>
<keyword evidence="4" id="KW-0413">Isomerase</keyword>
<dbReference type="Proteomes" id="UP000482960">
    <property type="component" value="Unassembled WGS sequence"/>
</dbReference>